<keyword evidence="2" id="KW-1185">Reference proteome</keyword>
<gene>
    <name evidence="1" type="ORF">J2I46_02860</name>
</gene>
<accession>A0ABS3JE07</accession>
<dbReference type="Proteomes" id="UP000664628">
    <property type="component" value="Unassembled WGS sequence"/>
</dbReference>
<evidence type="ECO:0000313" key="2">
    <source>
        <dbReference type="Proteomes" id="UP000664628"/>
    </source>
</evidence>
<organism evidence="1 2">
    <name type="scientific">Fibrella forsythiae</name>
    <dbReference type="NCBI Taxonomy" id="2817061"/>
    <lineage>
        <taxon>Bacteria</taxon>
        <taxon>Pseudomonadati</taxon>
        <taxon>Bacteroidota</taxon>
        <taxon>Cytophagia</taxon>
        <taxon>Cytophagales</taxon>
        <taxon>Spirosomataceae</taxon>
        <taxon>Fibrella</taxon>
    </lineage>
</organism>
<dbReference type="EMBL" id="JAFMYW010000001">
    <property type="protein sequence ID" value="MBO0947504.1"/>
    <property type="molecule type" value="Genomic_DNA"/>
</dbReference>
<evidence type="ECO:0000313" key="1">
    <source>
        <dbReference type="EMBL" id="MBO0947504.1"/>
    </source>
</evidence>
<dbReference type="RefSeq" id="WP_207327412.1">
    <property type="nucleotide sequence ID" value="NZ_JAFMYW010000001.1"/>
</dbReference>
<proteinExistence type="predicted"/>
<comment type="caution">
    <text evidence="1">The sequence shown here is derived from an EMBL/GenBank/DDBJ whole genome shotgun (WGS) entry which is preliminary data.</text>
</comment>
<name>A0ABS3JE07_9BACT</name>
<protein>
    <submittedName>
        <fullName evidence="1">Uncharacterized protein</fullName>
    </submittedName>
</protein>
<reference evidence="1 2" key="1">
    <citation type="submission" date="2021-03" db="EMBL/GenBank/DDBJ databases">
        <title>Fibrella sp. HMF5405 genome sequencing and assembly.</title>
        <authorList>
            <person name="Kang H."/>
            <person name="Kim H."/>
            <person name="Bae S."/>
            <person name="Joh K."/>
        </authorList>
    </citation>
    <scope>NUCLEOTIDE SEQUENCE [LARGE SCALE GENOMIC DNA]</scope>
    <source>
        <strain evidence="1 2">HMF5405</strain>
    </source>
</reference>
<sequence length="253" mass="28895">MSQEGAYTDKLQSLIESTSKGEIYWEQQNPSTYYYESSLLIGDKFVTSIQRIGPMGIGGYIFQIINSETSEVVLDIKTISKTMMLPVFNSSAFDYTEVLQSLYQRVELYVSNRANIILGGTIGKFDVTNTNQSPMKLTFVSARRVNLDRDGFDFQYFYTINHGEDTHQIHIVTTTNGAELAWHIGQADLVAYSKRAFVLAVKYIKWHWQTTGTLPDEQRQYFEKRDLARLSDASLDWQGYILILGGDEKVTEL</sequence>